<feature type="domain" description="PEX14-like helix-turn-helix" evidence="2">
    <location>
        <begin position="88"/>
        <end position="153"/>
    </location>
</feature>
<comment type="caution">
    <text evidence="3">The sequence shown here is derived from an EMBL/GenBank/DDBJ whole genome shotgun (WGS) entry which is preliminary data.</text>
</comment>
<reference evidence="3" key="1">
    <citation type="submission" date="2022-07" db="EMBL/GenBank/DDBJ databases">
        <title>Phylogenomic reconstructions and comparative analyses of Kickxellomycotina fungi.</title>
        <authorList>
            <person name="Reynolds N.K."/>
            <person name="Stajich J.E."/>
            <person name="Barry K."/>
            <person name="Grigoriev I.V."/>
            <person name="Crous P."/>
            <person name="Smith M.E."/>
        </authorList>
    </citation>
    <scope>NUCLEOTIDE SEQUENCE</scope>
    <source>
        <strain evidence="3">NBRC 105414</strain>
    </source>
</reference>
<dbReference type="AlphaFoldDB" id="A0A9W8LE89"/>
<feature type="domain" description="Enoyl-CoA hydratase/isomerase" evidence="1">
    <location>
        <begin position="254"/>
        <end position="469"/>
    </location>
</feature>
<dbReference type="Pfam" id="PF16113">
    <property type="entry name" value="ECH_2"/>
    <property type="match status" value="1"/>
</dbReference>
<dbReference type="EMBL" id="JANBUL010000332">
    <property type="protein sequence ID" value="KAJ2776818.1"/>
    <property type="molecule type" value="Genomic_DNA"/>
</dbReference>
<proteinExistence type="predicted"/>
<dbReference type="InterPro" id="IPR045004">
    <property type="entry name" value="ECH_dom"/>
</dbReference>
<accession>A0A9W8LE89</accession>
<dbReference type="Proteomes" id="UP001140217">
    <property type="component" value="Unassembled WGS sequence"/>
</dbReference>
<evidence type="ECO:0000259" key="1">
    <source>
        <dbReference type="Pfam" id="PF16113"/>
    </source>
</evidence>
<dbReference type="Gene3D" id="3.90.226.10">
    <property type="entry name" value="2-enoyl-CoA Hydratase, Chain A, domain 1"/>
    <property type="match status" value="1"/>
</dbReference>
<evidence type="ECO:0000313" key="4">
    <source>
        <dbReference type="Proteomes" id="UP001140217"/>
    </source>
</evidence>
<dbReference type="InterPro" id="IPR058841">
    <property type="entry name" value="HTH_76"/>
</dbReference>
<dbReference type="Pfam" id="PF25871">
    <property type="entry name" value="HTH_76"/>
    <property type="match status" value="1"/>
</dbReference>
<feature type="non-terminal residue" evidence="3">
    <location>
        <position position="484"/>
    </location>
</feature>
<evidence type="ECO:0008006" key="5">
    <source>
        <dbReference type="Google" id="ProtNLM"/>
    </source>
</evidence>
<evidence type="ECO:0000259" key="2">
    <source>
        <dbReference type="Pfam" id="PF25871"/>
    </source>
</evidence>
<dbReference type="OrthoDB" id="9936937at2759"/>
<gene>
    <name evidence="3" type="ORF">H4R18_005474</name>
</gene>
<keyword evidence="4" id="KW-1185">Reference proteome</keyword>
<evidence type="ECO:0000313" key="3">
    <source>
        <dbReference type="EMBL" id="KAJ2776818.1"/>
    </source>
</evidence>
<sequence>MDDDSAAEQVAGCGFTGEELRCFHRYCGVDWAAAGLAGAGAGERIRHFVAAVEPGADAERLRAWLRTVGLDGDGDGDGDSGQPTEAAQLYERFERFDFAGAPGFEDLLPGVYASDDASRAGIAERMDRAKAAFYARHVEPLDYAAYCAFRAARAPAPVCPFQHLWAADAAPLDLARFGRVRTIDVGAAACLTPAALGRLCAAVREARSDRYHAAALVNAAGAAAEPAVFLPPLDCSAGAGPALAAAARLQAELRLLAHAKPVVAFADGAVAAGAAGILFAGAAPVVTTERFAVDVAAGSAPPLPLAALHGWAQLGRGVAEYALCHPDLVLRSAEWAALGLAAAAVAHRELPAAAARILQAASCPPPHTRAAVRMACAAEAAYPGPSRLQTWRAEIEQHFAPLADEGRGVAALAEALAGIDQPWAQQCVAVAADDAACSVADARLAGLRAVRQLEYSQALALEITAGAAWAAGERDPAVLFGGDA</sequence>
<protein>
    <recommendedName>
        <fullName evidence="5">3-hydroxyisobutyryl-coenzyme A hydrolase</fullName>
    </recommendedName>
</protein>
<organism evidence="3 4">
    <name type="scientific">Coemansia javaensis</name>
    <dbReference type="NCBI Taxonomy" id="2761396"/>
    <lineage>
        <taxon>Eukaryota</taxon>
        <taxon>Fungi</taxon>
        <taxon>Fungi incertae sedis</taxon>
        <taxon>Zoopagomycota</taxon>
        <taxon>Kickxellomycotina</taxon>
        <taxon>Kickxellomycetes</taxon>
        <taxon>Kickxellales</taxon>
        <taxon>Kickxellaceae</taxon>
        <taxon>Coemansia</taxon>
    </lineage>
</organism>
<name>A0A9W8LE89_9FUNG</name>